<dbReference type="AlphaFoldDB" id="A0A1E7FLN0"/>
<evidence type="ECO:0000256" key="3">
    <source>
        <dbReference type="SAM" id="SignalP"/>
    </source>
</evidence>
<feature type="transmembrane region" description="Helical" evidence="2">
    <location>
        <begin position="246"/>
        <end position="267"/>
    </location>
</feature>
<keyword evidence="2" id="KW-0812">Transmembrane</keyword>
<keyword evidence="5" id="KW-1185">Reference proteome</keyword>
<keyword evidence="2" id="KW-0472">Membrane</keyword>
<dbReference type="InParanoid" id="A0A1E7FLN0"/>
<proteinExistence type="predicted"/>
<evidence type="ECO:0000313" key="4">
    <source>
        <dbReference type="EMBL" id="OEU19072.1"/>
    </source>
</evidence>
<keyword evidence="2" id="KW-1133">Transmembrane helix</keyword>
<feature type="chain" id="PRO_5009193292" evidence="3">
    <location>
        <begin position="20"/>
        <end position="346"/>
    </location>
</feature>
<keyword evidence="3" id="KW-0732">Signal</keyword>
<evidence type="ECO:0000256" key="2">
    <source>
        <dbReference type="SAM" id="Phobius"/>
    </source>
</evidence>
<evidence type="ECO:0000256" key="1">
    <source>
        <dbReference type="SAM" id="MobiDB-lite"/>
    </source>
</evidence>
<protein>
    <submittedName>
        <fullName evidence="4">Uncharacterized protein</fullName>
    </submittedName>
</protein>
<dbReference type="KEGG" id="fcy:FRACYDRAFT_237363"/>
<organism evidence="4 5">
    <name type="scientific">Fragilariopsis cylindrus CCMP1102</name>
    <dbReference type="NCBI Taxonomy" id="635003"/>
    <lineage>
        <taxon>Eukaryota</taxon>
        <taxon>Sar</taxon>
        <taxon>Stramenopiles</taxon>
        <taxon>Ochrophyta</taxon>
        <taxon>Bacillariophyta</taxon>
        <taxon>Bacillariophyceae</taxon>
        <taxon>Bacillariophycidae</taxon>
        <taxon>Bacillariales</taxon>
        <taxon>Bacillariaceae</taxon>
        <taxon>Fragilariopsis</taxon>
    </lineage>
</organism>
<sequence length="346" mass="37456">MRGVVTGVLFLVASLSAEAFVSRSSLSPALIQQTQQQQQQRSITIKSSHSKLFSSQWDEDDSSSADKNDTDDAAANGAVVKDGDQPVNTSPTWEAAGKAISDEDDKESMDEMGDDFDASPGYKASDIERYRDAIKKRADSLGIEKRSPEEIAEMEERALASATAAREGSASGAGGNEKLSQMLDLSQISQDEPRGPDDNLPAMMYDPAKDMTEDEMIEADPTGQLPIQEQFMKVIKMAKFPEPSSVVLEVIILVVTIVVTATVISTWDNVMREGAFYFHMVPRPEETLAGMDDMVLPDTPAPLTGADMLRTLQEGLKTTRTAVQDGTLIDQLQQASGVTGDVPTDL</sequence>
<feature type="signal peptide" evidence="3">
    <location>
        <begin position="1"/>
        <end position="19"/>
    </location>
</feature>
<feature type="region of interest" description="Disordered" evidence="1">
    <location>
        <begin position="54"/>
        <end position="121"/>
    </location>
</feature>
<reference evidence="4 5" key="1">
    <citation type="submission" date="2016-09" db="EMBL/GenBank/DDBJ databases">
        <title>Extensive genetic diversity and differential bi-allelic expression allows diatom success in the polar Southern Ocean.</title>
        <authorList>
            <consortium name="DOE Joint Genome Institute"/>
            <person name="Mock T."/>
            <person name="Otillar R.P."/>
            <person name="Strauss J."/>
            <person name="Dupont C."/>
            <person name="Frickenhaus S."/>
            <person name="Maumus F."/>
            <person name="Mcmullan M."/>
            <person name="Sanges R."/>
            <person name="Schmutz J."/>
            <person name="Toseland A."/>
            <person name="Valas R."/>
            <person name="Veluchamy A."/>
            <person name="Ward B.J."/>
            <person name="Allen A."/>
            <person name="Barry K."/>
            <person name="Falciatore A."/>
            <person name="Ferrante M."/>
            <person name="Fortunato A.E."/>
            <person name="Gloeckner G."/>
            <person name="Gruber A."/>
            <person name="Hipkin R."/>
            <person name="Janech M."/>
            <person name="Kroth P."/>
            <person name="Leese F."/>
            <person name="Lindquist E."/>
            <person name="Lyon B.R."/>
            <person name="Martin J."/>
            <person name="Mayer C."/>
            <person name="Parker M."/>
            <person name="Quesneville H."/>
            <person name="Raymond J."/>
            <person name="Uhlig C."/>
            <person name="Valentin K.U."/>
            <person name="Worden A.Z."/>
            <person name="Armbrust E.V."/>
            <person name="Bowler C."/>
            <person name="Green B."/>
            <person name="Moulton V."/>
            <person name="Van Oosterhout C."/>
            <person name="Grigoriev I."/>
        </authorList>
    </citation>
    <scope>NUCLEOTIDE SEQUENCE [LARGE SCALE GENOMIC DNA]</scope>
    <source>
        <strain evidence="4 5">CCMP1102</strain>
    </source>
</reference>
<accession>A0A1E7FLN0</accession>
<dbReference type="Proteomes" id="UP000095751">
    <property type="component" value="Unassembled WGS sequence"/>
</dbReference>
<dbReference type="OrthoDB" id="44565at2759"/>
<name>A0A1E7FLN0_9STRA</name>
<gene>
    <name evidence="4" type="ORF">FRACYDRAFT_237363</name>
</gene>
<evidence type="ECO:0000313" key="5">
    <source>
        <dbReference type="Proteomes" id="UP000095751"/>
    </source>
</evidence>
<dbReference type="EMBL" id="KV784356">
    <property type="protein sequence ID" value="OEU19072.1"/>
    <property type="molecule type" value="Genomic_DNA"/>
</dbReference>
<feature type="compositionally biased region" description="Acidic residues" evidence="1">
    <location>
        <begin position="102"/>
        <end position="117"/>
    </location>
</feature>